<keyword evidence="3" id="KW-1185">Reference proteome</keyword>
<protein>
    <submittedName>
        <fullName evidence="2">Uncharacterized protein</fullName>
    </submittedName>
</protein>
<accession>A0A372LN97</accession>
<evidence type="ECO:0000313" key="2">
    <source>
        <dbReference type="EMBL" id="RFU68953.1"/>
    </source>
</evidence>
<evidence type="ECO:0000313" key="3">
    <source>
        <dbReference type="Proteomes" id="UP000264541"/>
    </source>
</evidence>
<proteinExistence type="predicted"/>
<reference evidence="2 3" key="1">
    <citation type="submission" date="2018-08" db="EMBL/GenBank/DDBJ databases">
        <title>Bacillus chawlae sp. nov., Bacillus glennii sp. nov., and Bacillus saganii sp. nov. Isolated from the Vehicle Assembly Building at Kennedy Space Center where the Viking Spacecraft were Assembled.</title>
        <authorList>
            <person name="Seuylemezian A."/>
            <person name="Vaishampayan P."/>
        </authorList>
    </citation>
    <scope>NUCLEOTIDE SEQUENCE [LARGE SCALE GENOMIC DNA]</scope>
    <source>
        <strain evidence="2 3">V47-23a</strain>
    </source>
</reference>
<organism evidence="2 3">
    <name type="scientific">Peribacillus saganii</name>
    <dbReference type="NCBI Taxonomy" id="2303992"/>
    <lineage>
        <taxon>Bacteria</taxon>
        <taxon>Bacillati</taxon>
        <taxon>Bacillota</taxon>
        <taxon>Bacilli</taxon>
        <taxon>Bacillales</taxon>
        <taxon>Bacillaceae</taxon>
        <taxon>Peribacillus</taxon>
    </lineage>
</organism>
<evidence type="ECO:0000256" key="1">
    <source>
        <dbReference type="SAM" id="MobiDB-lite"/>
    </source>
</evidence>
<feature type="region of interest" description="Disordered" evidence="1">
    <location>
        <begin position="1"/>
        <end position="56"/>
    </location>
</feature>
<name>A0A372LN97_9BACI</name>
<dbReference type="OrthoDB" id="2938994at2"/>
<feature type="compositionally biased region" description="Polar residues" evidence="1">
    <location>
        <begin position="1"/>
        <end position="12"/>
    </location>
</feature>
<feature type="compositionally biased region" description="Basic and acidic residues" evidence="1">
    <location>
        <begin position="13"/>
        <end position="28"/>
    </location>
</feature>
<dbReference type="Proteomes" id="UP000264541">
    <property type="component" value="Unassembled WGS sequence"/>
</dbReference>
<dbReference type="EMBL" id="QVTE01000030">
    <property type="protein sequence ID" value="RFU68953.1"/>
    <property type="molecule type" value="Genomic_DNA"/>
</dbReference>
<sequence>MSDRNPLSNEGNLDSKSDNNAESTHHNAVDVSGLSTNRDKNPQIGSRGRGPIIINDPDSTILNEAIFENADREYYDRDQFR</sequence>
<gene>
    <name evidence="2" type="ORF">D0469_10725</name>
</gene>
<dbReference type="RefSeq" id="WP_117326743.1">
    <property type="nucleotide sequence ID" value="NZ_QVTE01000030.1"/>
</dbReference>
<comment type="caution">
    <text evidence="2">The sequence shown here is derived from an EMBL/GenBank/DDBJ whole genome shotgun (WGS) entry which is preliminary data.</text>
</comment>
<dbReference type="AlphaFoldDB" id="A0A372LN97"/>